<dbReference type="RefSeq" id="WP_129217055.1">
    <property type="nucleotide sequence ID" value="NZ_QYBC01000001.1"/>
</dbReference>
<name>A0A4V1RJ76_9HYPH</name>
<organism evidence="1 2">
    <name type="scientific">Lichenibacterium ramalinae</name>
    <dbReference type="NCBI Taxonomy" id="2316527"/>
    <lineage>
        <taxon>Bacteria</taxon>
        <taxon>Pseudomonadati</taxon>
        <taxon>Pseudomonadota</taxon>
        <taxon>Alphaproteobacteria</taxon>
        <taxon>Hyphomicrobiales</taxon>
        <taxon>Lichenihabitantaceae</taxon>
        <taxon>Lichenibacterium</taxon>
    </lineage>
</organism>
<dbReference type="Proteomes" id="UP000289411">
    <property type="component" value="Unassembled WGS sequence"/>
</dbReference>
<reference evidence="1 2" key="1">
    <citation type="submission" date="2018-09" db="EMBL/GenBank/DDBJ databases">
        <authorList>
            <person name="Grouzdev D.S."/>
            <person name="Krutkina M.S."/>
        </authorList>
    </citation>
    <scope>NUCLEOTIDE SEQUENCE [LARGE SCALE GENOMIC DNA]</scope>
    <source>
        <strain evidence="1 2">RmlP001</strain>
    </source>
</reference>
<accession>A0A4V1RJ76</accession>
<protein>
    <submittedName>
        <fullName evidence="1">DUF1045 domain-containing protein</fullName>
    </submittedName>
</protein>
<sequence length="231" mass="25151">MRAAVYATPAPESPLNRLAAAWLGRDAFSGRPTRPADPARDPLVAEPARYGFHATLRAPFTPKPGTDLGTLVDRLGAFCAGRSAPVIGSLVLARLGDFFALVPAVPEPGIAELEGDVLEAFEPYRAELRPEEVARRRPERLTERQRDHLERWGYPFVREDFRFHMTLTGPVPGPADALRADIEAQFGAVLGRPLPLDGLGLFVEPTPGAPFRVHSFHPFRAIAPIQPAGTP</sequence>
<keyword evidence="2" id="KW-1185">Reference proteome</keyword>
<dbReference type="PIRSF" id="PIRSF033328">
    <property type="entry name" value="Phest_Mll4975"/>
    <property type="match status" value="1"/>
</dbReference>
<gene>
    <name evidence="1" type="ORF">D3272_00170</name>
</gene>
<comment type="caution">
    <text evidence="1">The sequence shown here is derived from an EMBL/GenBank/DDBJ whole genome shotgun (WGS) entry which is preliminary data.</text>
</comment>
<evidence type="ECO:0000313" key="1">
    <source>
        <dbReference type="EMBL" id="RYB07590.1"/>
    </source>
</evidence>
<proteinExistence type="predicted"/>
<dbReference type="AlphaFoldDB" id="A0A4V1RJ76"/>
<dbReference type="Pfam" id="PF06299">
    <property type="entry name" value="DUF1045"/>
    <property type="match status" value="1"/>
</dbReference>
<reference evidence="1 2" key="2">
    <citation type="submission" date="2019-02" db="EMBL/GenBank/DDBJ databases">
        <title>'Lichenibacterium ramalinii' gen. nov. sp. nov., 'Lichenibacterium minor' gen. nov. sp. nov.</title>
        <authorList>
            <person name="Pankratov T."/>
        </authorList>
    </citation>
    <scope>NUCLEOTIDE SEQUENCE [LARGE SCALE GENOMIC DNA]</scope>
    <source>
        <strain evidence="1 2">RmlP001</strain>
    </source>
</reference>
<dbReference type="InterPro" id="IPR009389">
    <property type="entry name" value="DUF1045"/>
</dbReference>
<evidence type="ECO:0000313" key="2">
    <source>
        <dbReference type="Proteomes" id="UP000289411"/>
    </source>
</evidence>
<dbReference type="EMBL" id="QYBC01000001">
    <property type="protein sequence ID" value="RYB07590.1"/>
    <property type="molecule type" value="Genomic_DNA"/>
</dbReference>
<dbReference type="OrthoDB" id="4954742at2"/>